<comment type="subcellular location">
    <subcellularLocation>
        <location evidence="1">Membrane</location>
        <topology evidence="1">Multi-pass membrane protein</topology>
    </subcellularLocation>
</comment>
<gene>
    <name evidence="10" type="ORF">CYMTET_18762</name>
</gene>
<keyword evidence="2 8" id="KW-0812">Transmembrane</keyword>
<keyword evidence="7" id="KW-0807">Transducer</keyword>
<organism evidence="10 11">
    <name type="scientific">Cymbomonas tetramitiformis</name>
    <dbReference type="NCBI Taxonomy" id="36881"/>
    <lineage>
        <taxon>Eukaryota</taxon>
        <taxon>Viridiplantae</taxon>
        <taxon>Chlorophyta</taxon>
        <taxon>Pyramimonadophyceae</taxon>
        <taxon>Pyramimonadales</taxon>
        <taxon>Pyramimonadaceae</taxon>
        <taxon>Cymbomonas</taxon>
    </lineage>
</organism>
<keyword evidence="5 8" id="KW-0472">Membrane</keyword>
<dbReference type="PROSITE" id="PS50261">
    <property type="entry name" value="G_PROTEIN_RECEP_F2_4"/>
    <property type="match status" value="1"/>
</dbReference>
<reference evidence="10 11" key="1">
    <citation type="journal article" date="2015" name="Genome Biol. Evol.">
        <title>Comparative Genomics of a Bacterivorous Green Alga Reveals Evolutionary Causalities and Consequences of Phago-Mixotrophic Mode of Nutrition.</title>
        <authorList>
            <person name="Burns J.A."/>
            <person name="Paasch A."/>
            <person name="Narechania A."/>
            <person name="Kim E."/>
        </authorList>
    </citation>
    <scope>NUCLEOTIDE SEQUENCE [LARGE SCALE GENOMIC DNA]</scope>
    <source>
        <strain evidence="10 11">PLY_AMNH</strain>
    </source>
</reference>
<evidence type="ECO:0000313" key="10">
    <source>
        <dbReference type="EMBL" id="KAK3272971.1"/>
    </source>
</evidence>
<dbReference type="GO" id="GO:0004930">
    <property type="term" value="F:G protein-coupled receptor activity"/>
    <property type="evidence" value="ECO:0007669"/>
    <property type="project" value="UniProtKB-KW"/>
</dbReference>
<dbReference type="InterPro" id="IPR017981">
    <property type="entry name" value="GPCR_2-like_7TM"/>
</dbReference>
<dbReference type="GO" id="GO:0007189">
    <property type="term" value="P:adenylate cyclase-activating G protein-coupled receptor signaling pathway"/>
    <property type="evidence" value="ECO:0007669"/>
    <property type="project" value="TreeGrafter"/>
</dbReference>
<dbReference type="EMBL" id="LGRX02008692">
    <property type="protein sequence ID" value="KAK3272971.1"/>
    <property type="molecule type" value="Genomic_DNA"/>
</dbReference>
<feature type="domain" description="G-protein coupled receptors family 2 profile 2" evidence="9">
    <location>
        <begin position="15"/>
        <end position="141"/>
    </location>
</feature>
<feature type="transmembrane region" description="Helical" evidence="8">
    <location>
        <begin position="89"/>
        <end position="109"/>
    </location>
</feature>
<comment type="caution">
    <text evidence="10">The sequence shown here is derived from an EMBL/GenBank/DDBJ whole genome shotgun (WGS) entry which is preliminary data.</text>
</comment>
<evidence type="ECO:0000256" key="3">
    <source>
        <dbReference type="ARBA" id="ARBA00022989"/>
    </source>
</evidence>
<feature type="transmembrane region" description="Helical" evidence="8">
    <location>
        <begin position="20"/>
        <end position="40"/>
    </location>
</feature>
<dbReference type="PANTHER" id="PTHR23112">
    <property type="entry name" value="G PROTEIN-COUPLED RECEPTOR 157-RELATED"/>
    <property type="match status" value="1"/>
</dbReference>
<evidence type="ECO:0000256" key="8">
    <source>
        <dbReference type="SAM" id="Phobius"/>
    </source>
</evidence>
<proteinExistence type="predicted"/>
<dbReference type="GO" id="GO:0005886">
    <property type="term" value="C:plasma membrane"/>
    <property type="evidence" value="ECO:0007669"/>
    <property type="project" value="TreeGrafter"/>
</dbReference>
<evidence type="ECO:0000256" key="6">
    <source>
        <dbReference type="ARBA" id="ARBA00023170"/>
    </source>
</evidence>
<dbReference type="PRINTS" id="PR02000">
    <property type="entry name" value="GCR1PLANT"/>
</dbReference>
<dbReference type="GO" id="GO:0007166">
    <property type="term" value="P:cell surface receptor signaling pathway"/>
    <property type="evidence" value="ECO:0007669"/>
    <property type="project" value="InterPro"/>
</dbReference>
<name>A0AAE0L5K0_9CHLO</name>
<evidence type="ECO:0000256" key="4">
    <source>
        <dbReference type="ARBA" id="ARBA00023040"/>
    </source>
</evidence>
<evidence type="ECO:0000256" key="1">
    <source>
        <dbReference type="ARBA" id="ARBA00004141"/>
    </source>
</evidence>
<evidence type="ECO:0000313" key="11">
    <source>
        <dbReference type="Proteomes" id="UP001190700"/>
    </source>
</evidence>
<dbReference type="PANTHER" id="PTHR23112:SF0">
    <property type="entry name" value="TRANSMEMBRANE PROTEIN 116"/>
    <property type="match status" value="1"/>
</dbReference>
<accession>A0AAE0L5K0</accession>
<dbReference type="Proteomes" id="UP001190700">
    <property type="component" value="Unassembled WGS sequence"/>
</dbReference>
<protein>
    <recommendedName>
        <fullName evidence="9">G-protein coupled receptors family 2 profile 2 domain-containing protein</fullName>
    </recommendedName>
</protein>
<evidence type="ECO:0000256" key="7">
    <source>
        <dbReference type="ARBA" id="ARBA00023224"/>
    </source>
</evidence>
<dbReference type="Gene3D" id="1.20.1070.10">
    <property type="entry name" value="Rhodopsin 7-helix transmembrane proteins"/>
    <property type="match status" value="1"/>
</dbReference>
<evidence type="ECO:0000256" key="5">
    <source>
        <dbReference type="ARBA" id="ARBA00023136"/>
    </source>
</evidence>
<dbReference type="AlphaFoldDB" id="A0AAE0L5K0"/>
<keyword evidence="4" id="KW-0297">G-protein coupled receptor</keyword>
<evidence type="ECO:0000256" key="2">
    <source>
        <dbReference type="ARBA" id="ARBA00022692"/>
    </source>
</evidence>
<keyword evidence="6" id="KW-0675">Receptor</keyword>
<keyword evidence="3 8" id="KW-1133">Transmembrane helix</keyword>
<feature type="transmembrane region" description="Helical" evidence="8">
    <location>
        <begin position="46"/>
        <end position="68"/>
    </location>
</feature>
<evidence type="ECO:0000259" key="9">
    <source>
        <dbReference type="PROSITE" id="PS50261"/>
    </source>
</evidence>
<dbReference type="InterPro" id="IPR022343">
    <property type="entry name" value="GCR1-cAMP_receptor"/>
</dbReference>
<dbReference type="PRINTS" id="PR02001">
    <property type="entry name" value="GCR1CAMPR"/>
</dbReference>
<dbReference type="SUPFAM" id="SSF81321">
    <property type="entry name" value="Family A G protein-coupled receptor-like"/>
    <property type="match status" value="1"/>
</dbReference>
<sequence length="141" mass="15709">MAGIDSLDIRQQEVLTHLNIGFAVVSLSGSLFIISCFLVFPDLRKFSFQLVFWLSLSDFLLGLGNVIGNPDDGTMCNVQAYSTQFFSTASVLWTTVIAFVLHQTVVYHWTDVPNLVIHFHVFVWGTSLILMILPAFTGSYG</sequence>
<keyword evidence="11" id="KW-1185">Reference proteome</keyword>
<feature type="transmembrane region" description="Helical" evidence="8">
    <location>
        <begin position="115"/>
        <end position="136"/>
    </location>
</feature>
<dbReference type="InterPro" id="IPR022340">
    <property type="entry name" value="GPCR_GCR1_put"/>
</dbReference>